<dbReference type="PANTHER" id="PTHR16943">
    <property type="entry name" value="2-METHYLCITRATE DEHYDRATASE-RELATED"/>
    <property type="match status" value="1"/>
</dbReference>
<comment type="caution">
    <text evidence="4">The sequence shown here is derived from an EMBL/GenBank/DDBJ whole genome shotgun (WGS) entry which is preliminary data.</text>
</comment>
<comment type="similarity">
    <text evidence="1">Belongs to the PrpD family.</text>
</comment>
<reference evidence="4 5" key="1">
    <citation type="submission" date="2018-01" db="EMBL/GenBank/DDBJ databases">
        <title>Halomonas endophytica sp. nov., isolated from storage liquid in the stems of Populus euphratica.</title>
        <authorList>
            <person name="Chen C."/>
        </authorList>
    </citation>
    <scope>NUCLEOTIDE SEQUENCE [LARGE SCALE GENOMIC DNA]</scope>
    <source>
        <strain evidence="4 5">MC28</strain>
    </source>
</reference>
<accession>A0A2N7UEC5</accession>
<dbReference type="Pfam" id="PF03972">
    <property type="entry name" value="MmgE_PrpD_N"/>
    <property type="match status" value="1"/>
</dbReference>
<name>A0A2N7UEC5_9GAMM</name>
<protein>
    <submittedName>
        <fullName evidence="4">2-methylcitrate dehydratase</fullName>
    </submittedName>
</protein>
<dbReference type="OrthoDB" id="9791416at2"/>
<dbReference type="InterPro" id="IPR042183">
    <property type="entry name" value="MmgE/PrpD_sf_1"/>
</dbReference>
<dbReference type="Pfam" id="PF19305">
    <property type="entry name" value="MmgE_PrpD_C"/>
    <property type="match status" value="1"/>
</dbReference>
<evidence type="ECO:0000259" key="2">
    <source>
        <dbReference type="Pfam" id="PF03972"/>
    </source>
</evidence>
<dbReference type="EMBL" id="PNRF01000001">
    <property type="protein sequence ID" value="PMR78770.1"/>
    <property type="molecule type" value="Genomic_DNA"/>
</dbReference>
<organism evidence="4 5">
    <name type="scientific">Billgrantia endophytica</name>
    <dbReference type="NCBI Taxonomy" id="2033802"/>
    <lineage>
        <taxon>Bacteria</taxon>
        <taxon>Pseudomonadati</taxon>
        <taxon>Pseudomonadota</taxon>
        <taxon>Gammaproteobacteria</taxon>
        <taxon>Oceanospirillales</taxon>
        <taxon>Halomonadaceae</taxon>
        <taxon>Billgrantia</taxon>
    </lineage>
</organism>
<dbReference type="InterPro" id="IPR045337">
    <property type="entry name" value="MmgE_PrpD_C"/>
</dbReference>
<gene>
    <name evidence="4" type="ORF">C1H69_00435</name>
</gene>
<dbReference type="InterPro" id="IPR042188">
    <property type="entry name" value="MmgE/PrpD_sf_2"/>
</dbReference>
<dbReference type="SUPFAM" id="SSF103378">
    <property type="entry name" value="2-methylcitrate dehydratase PrpD"/>
    <property type="match status" value="1"/>
</dbReference>
<dbReference type="InterPro" id="IPR036148">
    <property type="entry name" value="MmgE/PrpD_sf"/>
</dbReference>
<dbReference type="Proteomes" id="UP000235803">
    <property type="component" value="Unassembled WGS sequence"/>
</dbReference>
<dbReference type="InterPro" id="IPR045336">
    <property type="entry name" value="MmgE_PrpD_N"/>
</dbReference>
<evidence type="ECO:0000313" key="4">
    <source>
        <dbReference type="EMBL" id="PMR78770.1"/>
    </source>
</evidence>
<keyword evidence="5" id="KW-1185">Reference proteome</keyword>
<feature type="domain" description="MmgE/PrpD C-terminal" evidence="3">
    <location>
        <begin position="270"/>
        <end position="421"/>
    </location>
</feature>
<dbReference type="AlphaFoldDB" id="A0A2N7UEC5"/>
<evidence type="ECO:0000256" key="1">
    <source>
        <dbReference type="ARBA" id="ARBA00006174"/>
    </source>
</evidence>
<dbReference type="InterPro" id="IPR005656">
    <property type="entry name" value="MmgE_PrpD"/>
</dbReference>
<dbReference type="PANTHER" id="PTHR16943:SF8">
    <property type="entry name" value="2-METHYLCITRATE DEHYDRATASE"/>
    <property type="match status" value="1"/>
</dbReference>
<sequence length="467" mass="50202">MDVPLLEPLARFTSDFHISDRPATSDERLFTTICDWSSALLAGLGHPLYPSYLTALAPISGEIGPANIVGQPHGYTIASAAAANAAISHFWEVDDAHRESTTHPGITVIPAVIALAQAFPEIPTSRVRSAIIVGYEAVLRIGSFLGSDHYAVCHTTATAGTFGAAAASAHLLDLDVDRTLWAFGHAGTQAQGLWQLLDDDASEAKGFHAAVAVRNGISSAMMARAGIKGATRILEGRRGMLAAWHLRNCDLDWLRPGDNRMIDTVTVKNWPTCGQMHSTLDCAVQIYEAGSYAVPDIISVNVEIPKACTDIADVQVPETLSAAKFSTSFCVAATLAGRKPDLQGLQPTLLADTEVRNLASRVSLTIDPGFSARFPRERPARVTVTLADGNILSAERAFRKGDPEAPWTRSDLIARTRDVLALADRSLDVDTLIDWCDRFADPKCSEWSPNQLFSLANLSTPLHEAIS</sequence>
<dbReference type="GO" id="GO:0016829">
    <property type="term" value="F:lyase activity"/>
    <property type="evidence" value="ECO:0007669"/>
    <property type="project" value="InterPro"/>
</dbReference>
<feature type="domain" description="MmgE/PrpD N-terminal" evidence="2">
    <location>
        <begin position="9"/>
        <end position="243"/>
    </location>
</feature>
<evidence type="ECO:0000313" key="5">
    <source>
        <dbReference type="Proteomes" id="UP000235803"/>
    </source>
</evidence>
<dbReference type="RefSeq" id="WP_102651449.1">
    <property type="nucleotide sequence ID" value="NZ_PNRF01000001.1"/>
</dbReference>
<dbReference type="Gene3D" id="1.10.4100.10">
    <property type="entry name" value="2-methylcitrate dehydratase PrpD"/>
    <property type="match status" value="1"/>
</dbReference>
<dbReference type="Gene3D" id="3.30.1330.120">
    <property type="entry name" value="2-methylcitrate dehydratase PrpD"/>
    <property type="match status" value="1"/>
</dbReference>
<evidence type="ECO:0000259" key="3">
    <source>
        <dbReference type="Pfam" id="PF19305"/>
    </source>
</evidence>
<proteinExistence type="inferred from homology"/>